<keyword evidence="6" id="KW-0547">Nucleotide-binding</keyword>
<feature type="transmembrane region" description="Helical" evidence="15">
    <location>
        <begin position="322"/>
        <end position="344"/>
    </location>
</feature>
<comment type="catalytic activity">
    <reaction evidence="13">
        <text>17beta-estradiol 17-O-(beta-D-glucuronate)(in) + ATP + H2O = 17beta-estradiol 17-O-(beta-D-glucuronate)(out) + ADP + phosphate + H(+)</text>
        <dbReference type="Rhea" id="RHEA:60128"/>
        <dbReference type="ChEBI" id="CHEBI:15377"/>
        <dbReference type="ChEBI" id="CHEBI:15378"/>
        <dbReference type="ChEBI" id="CHEBI:30616"/>
        <dbReference type="ChEBI" id="CHEBI:43474"/>
        <dbReference type="ChEBI" id="CHEBI:82961"/>
        <dbReference type="ChEBI" id="CHEBI:456216"/>
    </reaction>
    <physiologicalReaction direction="left-to-right" evidence="13">
        <dbReference type="Rhea" id="RHEA:60129"/>
    </physiologicalReaction>
</comment>
<dbReference type="PROSITE" id="PS00211">
    <property type="entry name" value="ABC_TRANSPORTER_1"/>
    <property type="match status" value="2"/>
</dbReference>
<keyword evidence="9 15" id="KW-1133">Transmembrane helix</keyword>
<reference evidence="18" key="2">
    <citation type="submission" date="2025-09" db="UniProtKB">
        <authorList>
            <consortium name="Ensembl"/>
        </authorList>
    </citation>
    <scope>IDENTIFICATION</scope>
</reference>
<feature type="domain" description="ABC transmembrane type-1" evidence="17">
    <location>
        <begin position="874"/>
        <end position="1191"/>
    </location>
</feature>
<feature type="transmembrane region" description="Helical" evidence="15">
    <location>
        <begin position="1138"/>
        <end position="1157"/>
    </location>
</feature>
<evidence type="ECO:0000256" key="1">
    <source>
        <dbReference type="ARBA" id="ARBA00004141"/>
    </source>
</evidence>
<dbReference type="PANTHER" id="PTHR24223">
    <property type="entry name" value="ATP-BINDING CASSETTE SUB-FAMILY C"/>
    <property type="match status" value="1"/>
</dbReference>
<dbReference type="Proteomes" id="UP000694402">
    <property type="component" value="Unassembled WGS sequence"/>
</dbReference>
<keyword evidence="7" id="KW-0067">ATP-binding</keyword>
<dbReference type="GO" id="GO:0015431">
    <property type="term" value="F:ABC-type glutathione S-conjugate transporter activity"/>
    <property type="evidence" value="ECO:0007669"/>
    <property type="project" value="UniProtKB-EC"/>
</dbReference>
<feature type="transmembrane region" description="Helical" evidence="15">
    <location>
        <begin position="1022"/>
        <end position="1041"/>
    </location>
</feature>
<comment type="catalytic activity">
    <reaction evidence="14">
        <text>an S-substituted glutathione(in) + ATP + H2O = an S-substituted glutathione(out) + ADP + phosphate + H(+)</text>
        <dbReference type="Rhea" id="RHEA:19121"/>
        <dbReference type="ChEBI" id="CHEBI:15377"/>
        <dbReference type="ChEBI" id="CHEBI:15378"/>
        <dbReference type="ChEBI" id="CHEBI:30616"/>
        <dbReference type="ChEBI" id="CHEBI:43474"/>
        <dbReference type="ChEBI" id="CHEBI:90779"/>
        <dbReference type="ChEBI" id="CHEBI:456216"/>
        <dbReference type="EC" id="7.6.2.3"/>
    </reaction>
    <physiologicalReaction direction="left-to-right" evidence="14">
        <dbReference type="Rhea" id="RHEA:19122"/>
    </physiologicalReaction>
</comment>
<feature type="transmembrane region" description="Helical" evidence="15">
    <location>
        <begin position="285"/>
        <end position="310"/>
    </location>
</feature>
<dbReference type="InterPro" id="IPR036640">
    <property type="entry name" value="ABC1_TM_sf"/>
</dbReference>
<organism evidence="18 19">
    <name type="scientific">Oncorhynchus tshawytscha</name>
    <name type="common">Chinook salmon</name>
    <name type="synonym">Salmo tshawytscha</name>
    <dbReference type="NCBI Taxonomy" id="74940"/>
    <lineage>
        <taxon>Eukaryota</taxon>
        <taxon>Metazoa</taxon>
        <taxon>Chordata</taxon>
        <taxon>Craniata</taxon>
        <taxon>Vertebrata</taxon>
        <taxon>Euteleostomi</taxon>
        <taxon>Actinopterygii</taxon>
        <taxon>Neopterygii</taxon>
        <taxon>Teleostei</taxon>
        <taxon>Protacanthopterygii</taxon>
        <taxon>Salmoniformes</taxon>
        <taxon>Salmonidae</taxon>
        <taxon>Salmoninae</taxon>
        <taxon>Oncorhynchus</taxon>
    </lineage>
</organism>
<evidence type="ECO:0000256" key="5">
    <source>
        <dbReference type="ARBA" id="ARBA00022737"/>
    </source>
</evidence>
<feature type="domain" description="ABC transmembrane type-1" evidence="17">
    <location>
        <begin position="287"/>
        <end position="567"/>
    </location>
</feature>
<dbReference type="GO" id="GO:0008559">
    <property type="term" value="F:ABC-type xenobiotic transporter activity"/>
    <property type="evidence" value="ECO:0007669"/>
    <property type="project" value="UniProtKB-EC"/>
</dbReference>
<gene>
    <name evidence="18" type="primary">abcc10</name>
</gene>
<dbReference type="Gene3D" id="3.40.50.300">
    <property type="entry name" value="P-loop containing nucleotide triphosphate hydrolases"/>
    <property type="match status" value="2"/>
</dbReference>
<dbReference type="InterPro" id="IPR003593">
    <property type="entry name" value="AAA+_ATPase"/>
</dbReference>
<evidence type="ECO:0000256" key="6">
    <source>
        <dbReference type="ARBA" id="ARBA00022741"/>
    </source>
</evidence>
<feature type="domain" description="ABC transporter" evidence="16">
    <location>
        <begin position="1227"/>
        <end position="1460"/>
    </location>
</feature>
<evidence type="ECO:0000256" key="14">
    <source>
        <dbReference type="ARBA" id="ARBA00048007"/>
    </source>
</evidence>
<dbReference type="CDD" id="cd03250">
    <property type="entry name" value="ABCC_MRP_domain1"/>
    <property type="match status" value="1"/>
</dbReference>
<accession>A0A8C8M7U0</accession>
<feature type="transmembrane region" description="Helical" evidence="15">
    <location>
        <begin position="31"/>
        <end position="51"/>
    </location>
</feature>
<comment type="catalytic activity">
    <reaction evidence="12">
        <text>leukotriene C4(in) + ATP + H2O = leukotriene C4(out) + ADP + phosphate + H(+)</text>
        <dbReference type="Rhea" id="RHEA:38963"/>
        <dbReference type="ChEBI" id="CHEBI:15377"/>
        <dbReference type="ChEBI" id="CHEBI:15378"/>
        <dbReference type="ChEBI" id="CHEBI:30616"/>
        <dbReference type="ChEBI" id="CHEBI:43474"/>
        <dbReference type="ChEBI" id="CHEBI:57973"/>
        <dbReference type="ChEBI" id="CHEBI:456216"/>
    </reaction>
    <physiologicalReaction direction="left-to-right" evidence="12">
        <dbReference type="Rhea" id="RHEA:38964"/>
    </physiologicalReaction>
</comment>
<dbReference type="FunFam" id="3.40.50.300:FF:000973">
    <property type="entry name" value="Multidrug resistance-associated protein 4"/>
    <property type="match status" value="1"/>
</dbReference>
<evidence type="ECO:0000259" key="16">
    <source>
        <dbReference type="PROSITE" id="PS50893"/>
    </source>
</evidence>
<feature type="transmembrane region" description="Helical" evidence="15">
    <location>
        <begin position="414"/>
        <end position="438"/>
    </location>
</feature>
<feature type="transmembrane region" description="Helical" evidence="15">
    <location>
        <begin position="128"/>
        <end position="149"/>
    </location>
</feature>
<keyword evidence="19" id="KW-1185">Reference proteome</keyword>
<dbReference type="InterPro" id="IPR003439">
    <property type="entry name" value="ABC_transporter-like_ATP-bd"/>
</dbReference>
<evidence type="ECO:0000256" key="4">
    <source>
        <dbReference type="ARBA" id="ARBA00022692"/>
    </source>
</evidence>
<feature type="transmembrane region" description="Helical" evidence="15">
    <location>
        <begin position="63"/>
        <end position="87"/>
    </location>
</feature>
<name>A0A8C8M7U0_ONCTS</name>
<keyword evidence="3" id="KW-0813">Transport</keyword>
<keyword evidence="5" id="KW-0677">Repeat</keyword>
<dbReference type="CDD" id="cd18598">
    <property type="entry name" value="ABC_6TM_MRP7_D1_like"/>
    <property type="match status" value="1"/>
</dbReference>
<dbReference type="Gene3D" id="1.20.1560.10">
    <property type="entry name" value="ABC transporter type 1, transmembrane domain"/>
    <property type="match status" value="2"/>
</dbReference>
<evidence type="ECO:0000313" key="19">
    <source>
        <dbReference type="Proteomes" id="UP000694402"/>
    </source>
</evidence>
<keyword evidence="4 15" id="KW-0812">Transmembrane</keyword>
<dbReference type="PANTHER" id="PTHR24223:SF330">
    <property type="entry name" value="ATP-BINDING CASSETTE SUB-FAMILY C MEMBER 10"/>
    <property type="match status" value="1"/>
</dbReference>
<evidence type="ECO:0000256" key="15">
    <source>
        <dbReference type="SAM" id="Phobius"/>
    </source>
</evidence>
<dbReference type="InterPro" id="IPR017871">
    <property type="entry name" value="ABC_transporter-like_CS"/>
</dbReference>
<evidence type="ECO:0000256" key="2">
    <source>
        <dbReference type="ARBA" id="ARBA00009726"/>
    </source>
</evidence>
<dbReference type="SUPFAM" id="SSF90123">
    <property type="entry name" value="ABC transporter transmembrane region"/>
    <property type="match status" value="2"/>
</dbReference>
<keyword evidence="10 15" id="KW-0472">Membrane</keyword>
<dbReference type="InterPro" id="IPR027417">
    <property type="entry name" value="P-loop_NTPase"/>
</dbReference>
<evidence type="ECO:0000256" key="9">
    <source>
        <dbReference type="ARBA" id="ARBA00022989"/>
    </source>
</evidence>
<dbReference type="InterPro" id="IPR050173">
    <property type="entry name" value="ABC_transporter_C-like"/>
</dbReference>
<comment type="subcellular location">
    <subcellularLocation>
        <location evidence="1">Membrane</location>
        <topology evidence="1">Multi-pass membrane protein</topology>
    </subcellularLocation>
</comment>
<evidence type="ECO:0000256" key="12">
    <source>
        <dbReference type="ARBA" id="ARBA00047523"/>
    </source>
</evidence>
<evidence type="ECO:0000256" key="11">
    <source>
        <dbReference type="ARBA" id="ARBA00034018"/>
    </source>
</evidence>
<feature type="transmembrane region" description="Helical" evidence="15">
    <location>
        <begin position="947"/>
        <end position="969"/>
    </location>
</feature>
<evidence type="ECO:0000256" key="13">
    <source>
        <dbReference type="ARBA" id="ARBA00047576"/>
    </source>
</evidence>
<dbReference type="PROSITE" id="PS50893">
    <property type="entry name" value="ABC_TRANSPORTER_2"/>
    <property type="match status" value="2"/>
</dbReference>
<dbReference type="Ensembl" id="ENSOTST00005075875.2">
    <property type="protein sequence ID" value="ENSOTSP00005069874.1"/>
    <property type="gene ID" value="ENSOTSG00005031653.2"/>
</dbReference>
<dbReference type="GO" id="GO:0005524">
    <property type="term" value="F:ATP binding"/>
    <property type="evidence" value="ECO:0007669"/>
    <property type="project" value="UniProtKB-KW"/>
</dbReference>
<evidence type="ECO:0000256" key="7">
    <source>
        <dbReference type="ARBA" id="ARBA00022840"/>
    </source>
</evidence>
<feature type="domain" description="ABC transporter" evidence="16">
    <location>
        <begin position="603"/>
        <end position="830"/>
    </location>
</feature>
<dbReference type="Pfam" id="PF00005">
    <property type="entry name" value="ABC_tran"/>
    <property type="match status" value="2"/>
</dbReference>
<dbReference type="FunFam" id="1.20.1560.10:FF:000037">
    <property type="entry name" value="ATP-binding cassette subfamily C member 10"/>
    <property type="match status" value="1"/>
</dbReference>
<evidence type="ECO:0000256" key="10">
    <source>
        <dbReference type="ARBA" id="ARBA00023136"/>
    </source>
</evidence>
<dbReference type="InterPro" id="IPR011527">
    <property type="entry name" value="ABC1_TM_dom"/>
</dbReference>
<evidence type="ECO:0000313" key="18">
    <source>
        <dbReference type="Ensembl" id="ENSOTSP00005069874.1"/>
    </source>
</evidence>
<sequence>IELISGLCHTDTLDPFPVWRDGAISPCFNQLVLGALAHAVVAVFSAVYLSAQSLLRPSPPCGWGLRVASALLVALLFVGDLVLVALLHRGDMYLDVLADGCAVLAWLVHFGALLVLQRSIHRRTRGPSMLLLLVLLPIPNLVVILLAYARDSTYLDLAEPLRVARLVLAATRGLPLLVYLLAFAAPCVGEWSYTSMSVNDADSSLLIPESFYQDTGEMVAEDGSGCISRLLYLWLNPLLRRGRRGELERPCDVYLLPRRLRTSVVRRHFLRCWEDLLHKAFGLRYYLLGVLKLAGNMLGFAGPLLLSSLVTYMEEEGAPISWGAWCATGLFFSTLFSALIRNLFVFEVSKVSLSARAALISSIYGKTLRVNGGGLAARFTLGEVVNFMSTDTDRVVNFFNSFHEMWSLPFQFSIALYLLYLQVGVAFLGGLGVALLLVPLNKVLASKIMENNKHMLTHKDSRVKLMTEVLFGIRVIKFYNWGAYFSQKIADCRRQELSHLKAIKYLDALCVYTWGALPIVISIITFVTYVLLGHELTAAKVFTTLALVGMLILPLNSFPWVLNGTLEAKVSLDRIQRFLKLPNQDLDAYFSHGRCVCEYDTIVMSQGTFSWQGPGGPDHPTEGDTGSETESTKGIVVVGKVGSGKSSLLAAITGELNRYGGVVYVQGREDGFGLAAQEPWIQHATVRDNILFGRDYNSSFYQAVVEACALTDDINILPNGDRTEVGENGVNLSGGQKARLALARAVYMEKDIFLLDDPLAAVDTDVAHHLMERCIMGILRSKTRILCTHRIEFVDKADVVILMDNGTIIKTGTPEEVLPLVEAVPKNRKNDSNAKEKEVASSLSGEEQKAVGGLAWKVYHTYWRAVGGALAVSILLSLLLMQASKNVSDWWLSHWISNLKNNGSSQSVLIPAYSSPHLLLFSPGGLMHPVSIMETTPFANISSEVKFYLTVYGSIAGANTIFTAIRAFLFAYGGIRAASVVHNRLLDTVLKATVTFFDTTPLGRILNRFSSDLYSVDDTLPFFLNILLANIFGLLGMLIVMSYGLPWVLVPLLPLGLLYHCTQRFYRHTSRDLKRLCSLTLSPVYSHFSETLSGLGTIRASSSASRFEEENEQRLEQNQRCLFLCNAAMQWLDIRLQMIGVVVVTGIGVIAVVQHQFKSINPGLVGLSLSYALSITGLLSSLIFSFTQTELQLVSVERTEEYSTTLPTEPQHSNPQVPTSWPEQGWVEFRGAVLSYREGLPNALDGVSLVVRPGEKVGVVGRTGSGKSTLFLALFRMVELNQGQILLDGVDTRQVGLAQLRSKLAIIPQDPFLFSGTVRENLDPCGRHPDPRLLEVLEHCHLSPVINRIGGLGAEVGERGKSLSLGQRQLLCLARALLTEANILCIDEATASVDQKTDKLLQQTIRETFQDKTVLTIAHRINTILDSDRVLVMHSGKVVEFDTPADLCQRDDSIFCKLVGGRGE</sequence>
<dbReference type="GO" id="GO:0016887">
    <property type="term" value="F:ATP hydrolysis activity"/>
    <property type="evidence" value="ECO:0007669"/>
    <property type="project" value="InterPro"/>
</dbReference>
<keyword evidence="8" id="KW-1278">Translocase</keyword>
<feature type="transmembrane region" description="Helical" evidence="15">
    <location>
        <begin position="538"/>
        <end position="562"/>
    </location>
</feature>
<proteinExistence type="inferred from homology"/>
<dbReference type="SUPFAM" id="SSF52540">
    <property type="entry name" value="P-loop containing nucleoside triphosphate hydrolases"/>
    <property type="match status" value="2"/>
</dbReference>
<dbReference type="CDD" id="cd18605">
    <property type="entry name" value="ABC_6TM_MRP7_D2_like"/>
    <property type="match status" value="1"/>
</dbReference>
<feature type="transmembrane region" description="Helical" evidence="15">
    <location>
        <begin position="862"/>
        <end position="883"/>
    </location>
</feature>
<protein>
    <recommendedName>
        <fullName evidence="20">ATP-binding cassette, sub-family C (CFTR/MRP), member 10</fullName>
    </recommendedName>
</protein>
<dbReference type="GO" id="GO:0016323">
    <property type="term" value="C:basolateral plasma membrane"/>
    <property type="evidence" value="ECO:0007669"/>
    <property type="project" value="UniProtKB-ARBA"/>
</dbReference>
<feature type="transmembrane region" description="Helical" evidence="15">
    <location>
        <begin position="93"/>
        <end position="116"/>
    </location>
</feature>
<comment type="similarity">
    <text evidence="2">Belongs to the ABC transporter superfamily. ABCC family. Conjugate transporter (TC 3.A.1.208) subfamily.</text>
</comment>
<evidence type="ECO:0000259" key="17">
    <source>
        <dbReference type="PROSITE" id="PS50929"/>
    </source>
</evidence>
<comment type="catalytic activity">
    <reaction evidence="11">
        <text>ATP + H2O + xenobioticSide 1 = ADP + phosphate + xenobioticSide 2.</text>
        <dbReference type="EC" id="7.6.2.2"/>
    </reaction>
</comment>
<evidence type="ECO:0000256" key="8">
    <source>
        <dbReference type="ARBA" id="ARBA00022967"/>
    </source>
</evidence>
<evidence type="ECO:0000256" key="3">
    <source>
        <dbReference type="ARBA" id="ARBA00022448"/>
    </source>
</evidence>
<dbReference type="PROSITE" id="PS50929">
    <property type="entry name" value="ABC_TM1F"/>
    <property type="match status" value="2"/>
</dbReference>
<feature type="transmembrane region" description="Helical" evidence="15">
    <location>
        <begin position="169"/>
        <end position="188"/>
    </location>
</feature>
<dbReference type="Pfam" id="PF00664">
    <property type="entry name" value="ABC_membrane"/>
    <property type="match status" value="2"/>
</dbReference>
<dbReference type="GeneTree" id="ENSGT00940000164531"/>
<dbReference type="CDD" id="cd03244">
    <property type="entry name" value="ABCC_MRP_domain2"/>
    <property type="match status" value="1"/>
</dbReference>
<dbReference type="SMART" id="SM00382">
    <property type="entry name" value="AAA"/>
    <property type="match status" value="2"/>
</dbReference>
<reference evidence="18" key="1">
    <citation type="submission" date="2025-08" db="UniProtKB">
        <authorList>
            <consortium name="Ensembl"/>
        </authorList>
    </citation>
    <scope>IDENTIFICATION</scope>
</reference>
<feature type="transmembrane region" description="Helical" evidence="15">
    <location>
        <begin position="505"/>
        <end position="532"/>
    </location>
</feature>
<evidence type="ECO:0008006" key="20">
    <source>
        <dbReference type="Google" id="ProtNLM"/>
    </source>
</evidence>
<dbReference type="FunFam" id="3.40.50.300:FF:000163">
    <property type="entry name" value="Multidrug resistance-associated protein member 4"/>
    <property type="match status" value="1"/>
</dbReference>
<feature type="transmembrane region" description="Helical" evidence="15">
    <location>
        <begin position="1163"/>
        <end position="1184"/>
    </location>
</feature>